<dbReference type="AlphaFoldDB" id="A0A2M7BSE8"/>
<evidence type="ECO:0000256" key="2">
    <source>
        <dbReference type="ARBA" id="ARBA00022475"/>
    </source>
</evidence>
<keyword evidence="2" id="KW-1003">Cell membrane</keyword>
<feature type="transmembrane region" description="Helical" evidence="8">
    <location>
        <begin position="110"/>
        <end position="131"/>
    </location>
</feature>
<organism evidence="10 11">
    <name type="scientific">Candidatus Roizmanbacteria bacterium CG03_land_8_20_14_0_80_39_12</name>
    <dbReference type="NCBI Taxonomy" id="1974847"/>
    <lineage>
        <taxon>Bacteria</taxon>
        <taxon>Candidatus Roizmaniibacteriota</taxon>
    </lineage>
</organism>
<name>A0A2M7BSE8_9BACT</name>
<feature type="transmembrane region" description="Helical" evidence="8">
    <location>
        <begin position="202"/>
        <end position="223"/>
    </location>
</feature>
<dbReference type="Proteomes" id="UP000230119">
    <property type="component" value="Unassembled WGS sequence"/>
</dbReference>
<feature type="domain" description="Glycosyltransferase RgtA/B/C/D-like" evidence="9">
    <location>
        <begin position="62"/>
        <end position="221"/>
    </location>
</feature>
<gene>
    <name evidence="10" type="ORF">COS52_02960</name>
</gene>
<keyword evidence="6 8" id="KW-1133">Transmembrane helix</keyword>
<keyword evidence="4" id="KW-0808">Transferase</keyword>
<dbReference type="PANTHER" id="PTHR33908:SF11">
    <property type="entry name" value="MEMBRANE PROTEIN"/>
    <property type="match status" value="1"/>
</dbReference>
<evidence type="ECO:0000256" key="4">
    <source>
        <dbReference type="ARBA" id="ARBA00022679"/>
    </source>
</evidence>
<feature type="transmembrane region" description="Helical" evidence="8">
    <location>
        <begin position="270"/>
        <end position="290"/>
    </location>
</feature>
<reference evidence="11" key="1">
    <citation type="submission" date="2017-09" db="EMBL/GenBank/DDBJ databases">
        <title>Depth-based differentiation of microbial function through sediment-hosted aquifers and enrichment of novel symbionts in the deep terrestrial subsurface.</title>
        <authorList>
            <person name="Probst A.J."/>
            <person name="Ladd B."/>
            <person name="Jarett J.K."/>
            <person name="Geller-Mcgrath D.E."/>
            <person name="Sieber C.M.K."/>
            <person name="Emerson J.B."/>
            <person name="Anantharaman K."/>
            <person name="Thomas B.C."/>
            <person name="Malmstrom R."/>
            <person name="Stieglmeier M."/>
            <person name="Klingl A."/>
            <person name="Woyke T."/>
            <person name="Ryan C.M."/>
            <person name="Banfield J.F."/>
        </authorList>
    </citation>
    <scope>NUCLEOTIDE SEQUENCE [LARGE SCALE GENOMIC DNA]</scope>
</reference>
<dbReference type="GO" id="GO:0005886">
    <property type="term" value="C:plasma membrane"/>
    <property type="evidence" value="ECO:0007669"/>
    <property type="project" value="UniProtKB-SubCell"/>
</dbReference>
<dbReference type="PANTHER" id="PTHR33908">
    <property type="entry name" value="MANNOSYLTRANSFERASE YKCB-RELATED"/>
    <property type="match status" value="1"/>
</dbReference>
<dbReference type="GO" id="GO:0009103">
    <property type="term" value="P:lipopolysaccharide biosynthetic process"/>
    <property type="evidence" value="ECO:0007669"/>
    <property type="project" value="UniProtKB-ARBA"/>
</dbReference>
<comment type="caution">
    <text evidence="10">The sequence shown here is derived from an EMBL/GenBank/DDBJ whole genome shotgun (WGS) entry which is preliminary data.</text>
</comment>
<evidence type="ECO:0000256" key="6">
    <source>
        <dbReference type="ARBA" id="ARBA00022989"/>
    </source>
</evidence>
<feature type="transmembrane region" description="Helical" evidence="8">
    <location>
        <begin position="175"/>
        <end position="195"/>
    </location>
</feature>
<dbReference type="Pfam" id="PF13231">
    <property type="entry name" value="PMT_2"/>
    <property type="match status" value="1"/>
</dbReference>
<keyword evidence="3" id="KW-0328">Glycosyltransferase</keyword>
<evidence type="ECO:0000256" key="7">
    <source>
        <dbReference type="ARBA" id="ARBA00023136"/>
    </source>
</evidence>
<keyword evidence="7 8" id="KW-0472">Membrane</keyword>
<keyword evidence="5 8" id="KW-0812">Transmembrane</keyword>
<evidence type="ECO:0000256" key="3">
    <source>
        <dbReference type="ARBA" id="ARBA00022676"/>
    </source>
</evidence>
<dbReference type="EMBL" id="PEVA01000128">
    <property type="protein sequence ID" value="PIV08391.1"/>
    <property type="molecule type" value="Genomic_DNA"/>
</dbReference>
<evidence type="ECO:0000256" key="5">
    <source>
        <dbReference type="ARBA" id="ARBA00022692"/>
    </source>
</evidence>
<evidence type="ECO:0000256" key="8">
    <source>
        <dbReference type="SAM" id="Phobius"/>
    </source>
</evidence>
<protein>
    <recommendedName>
        <fullName evidence="9">Glycosyltransferase RgtA/B/C/D-like domain-containing protein</fullName>
    </recommendedName>
</protein>
<feature type="transmembrane region" description="Helical" evidence="8">
    <location>
        <begin position="80"/>
        <end position="98"/>
    </location>
</feature>
<evidence type="ECO:0000259" key="9">
    <source>
        <dbReference type="Pfam" id="PF13231"/>
    </source>
</evidence>
<dbReference type="InterPro" id="IPR038731">
    <property type="entry name" value="RgtA/B/C-like"/>
</dbReference>
<feature type="transmembrane region" description="Helical" evidence="8">
    <location>
        <begin position="362"/>
        <end position="381"/>
    </location>
</feature>
<accession>A0A2M7BSE8</accession>
<dbReference type="InterPro" id="IPR050297">
    <property type="entry name" value="LipidA_mod_glycosyltrf_83"/>
</dbReference>
<evidence type="ECO:0000313" key="11">
    <source>
        <dbReference type="Proteomes" id="UP000230119"/>
    </source>
</evidence>
<dbReference type="GO" id="GO:0016763">
    <property type="term" value="F:pentosyltransferase activity"/>
    <property type="evidence" value="ECO:0007669"/>
    <property type="project" value="TreeGrafter"/>
</dbReference>
<evidence type="ECO:0000313" key="10">
    <source>
        <dbReference type="EMBL" id="PIV08391.1"/>
    </source>
</evidence>
<proteinExistence type="predicted"/>
<feature type="transmembrane region" description="Helical" evidence="8">
    <location>
        <begin position="297"/>
        <end position="316"/>
    </location>
</feature>
<feature type="transmembrane region" description="Helical" evidence="8">
    <location>
        <begin position="322"/>
        <end position="341"/>
    </location>
</feature>
<sequence length="495" mass="56706">MRFDIILIILVGLFLRLYRIQEFYMFLADQGRDALIVKRIALLQNFPAIGPSSSIGEVFLGPFYYYLVAPFLLLARLNPVGLAIGVALISAVGIYFAYSVVKKTLSDKGALFFFFLITFSFELVRISRFSWNPNLLPYFSFATLYFFTQALEEKNTHTIRDSALFGLFFGLSFQLHHLAGLLALPIAAYFIIILIQRKKISLLIVPFISLALFLTTLVPLVIFEFRHQFLNTRNLISVFTQQNIVSTGPLYKRVFDINTAFIEYVFRFKFPPLLALGITLLVLGCASWKLSKKSNNFVLVQVLAVIFYLFGFSRVNSNLISHYYNAIYLSFYLLIAYILDFNGANYRLDSRLRGNDKGSKRIVLNIFLFVALGLFIIWQVMGFDFIRGAGVFQDKKPRELGSFIAAQEGSKKINLTTYPIEFTSRDCYHYFIELYGGKVVSGMSPEVTETMYVLCDKEPCRILNSDSWNIQMFGKAKIDTMWNVDGISIYKLLHK</sequence>
<evidence type="ECO:0000256" key="1">
    <source>
        <dbReference type="ARBA" id="ARBA00004651"/>
    </source>
</evidence>
<comment type="subcellular location">
    <subcellularLocation>
        <location evidence="1">Cell membrane</location>
        <topology evidence="1">Multi-pass membrane protein</topology>
    </subcellularLocation>
</comment>